<evidence type="ECO:0000256" key="4">
    <source>
        <dbReference type="SAM" id="Coils"/>
    </source>
</evidence>
<evidence type="ECO:0000256" key="2">
    <source>
        <dbReference type="ARBA" id="ARBA00009477"/>
    </source>
</evidence>
<dbReference type="Pfam" id="PF25967">
    <property type="entry name" value="RND-MFP_C"/>
    <property type="match status" value="1"/>
</dbReference>
<dbReference type="GO" id="GO:1990281">
    <property type="term" value="C:efflux pump complex"/>
    <property type="evidence" value="ECO:0007669"/>
    <property type="project" value="TreeGrafter"/>
</dbReference>
<feature type="coiled-coil region" evidence="4">
    <location>
        <begin position="104"/>
        <end position="166"/>
    </location>
</feature>
<dbReference type="RefSeq" id="WP_055150912.1">
    <property type="nucleotide sequence ID" value="NZ_JXSZ01000013.1"/>
</dbReference>
<evidence type="ECO:0000313" key="8">
    <source>
        <dbReference type="EMBL" id="KPM46983.1"/>
    </source>
</evidence>
<organism evidence="8 9">
    <name type="scientific">Jiulongibacter sediminis</name>
    <dbReference type="NCBI Taxonomy" id="1605367"/>
    <lineage>
        <taxon>Bacteria</taxon>
        <taxon>Pseudomonadati</taxon>
        <taxon>Bacteroidota</taxon>
        <taxon>Cytophagia</taxon>
        <taxon>Cytophagales</taxon>
        <taxon>Leadbetterellaceae</taxon>
        <taxon>Jiulongibacter</taxon>
    </lineage>
</organism>
<dbReference type="Proteomes" id="UP000050454">
    <property type="component" value="Unassembled WGS sequence"/>
</dbReference>
<feature type="domain" description="Multidrug resistance protein MdtA-like barrel-sandwich hybrid" evidence="5">
    <location>
        <begin position="68"/>
        <end position="194"/>
    </location>
</feature>
<dbReference type="AlphaFoldDB" id="A0A0P7C117"/>
<keyword evidence="4" id="KW-0175">Coiled coil</keyword>
<evidence type="ECO:0000259" key="5">
    <source>
        <dbReference type="Pfam" id="PF25917"/>
    </source>
</evidence>
<comment type="subcellular location">
    <subcellularLocation>
        <location evidence="1">Cell envelope</location>
    </subcellularLocation>
</comment>
<dbReference type="FunFam" id="2.40.30.170:FF:000010">
    <property type="entry name" value="Efflux RND transporter periplasmic adaptor subunit"/>
    <property type="match status" value="1"/>
</dbReference>
<feature type="domain" description="CusB-like beta-barrel" evidence="6">
    <location>
        <begin position="201"/>
        <end position="271"/>
    </location>
</feature>
<evidence type="ECO:0000259" key="6">
    <source>
        <dbReference type="Pfam" id="PF25954"/>
    </source>
</evidence>
<protein>
    <submittedName>
        <fullName evidence="8">RND transporter</fullName>
    </submittedName>
</protein>
<dbReference type="STRING" id="1605367.AFM12_17295"/>
<name>A0A0P7C117_9BACT</name>
<dbReference type="Pfam" id="PF25954">
    <property type="entry name" value="Beta-barrel_RND_2"/>
    <property type="match status" value="1"/>
</dbReference>
<dbReference type="Gene3D" id="2.40.30.170">
    <property type="match status" value="1"/>
</dbReference>
<evidence type="ECO:0000259" key="7">
    <source>
        <dbReference type="Pfam" id="PF25967"/>
    </source>
</evidence>
<dbReference type="GO" id="GO:0015562">
    <property type="term" value="F:efflux transmembrane transporter activity"/>
    <property type="evidence" value="ECO:0007669"/>
    <property type="project" value="TreeGrafter"/>
</dbReference>
<dbReference type="Gene3D" id="1.10.287.470">
    <property type="entry name" value="Helix hairpin bin"/>
    <property type="match status" value="1"/>
</dbReference>
<keyword evidence="3" id="KW-0813">Transport</keyword>
<dbReference type="InterPro" id="IPR058792">
    <property type="entry name" value="Beta-barrel_RND_2"/>
</dbReference>
<dbReference type="OrthoDB" id="9806939at2"/>
<comment type="caution">
    <text evidence="8">The sequence shown here is derived from an EMBL/GenBank/DDBJ whole genome shotgun (WGS) entry which is preliminary data.</text>
</comment>
<dbReference type="PANTHER" id="PTHR30469:SF36">
    <property type="entry name" value="BLL3903 PROTEIN"/>
    <property type="match status" value="1"/>
</dbReference>
<proteinExistence type="inferred from homology"/>
<dbReference type="InterPro" id="IPR058627">
    <property type="entry name" value="MdtA-like_C"/>
</dbReference>
<feature type="domain" description="Multidrug resistance protein MdtA-like C-terminal permuted SH3" evidence="7">
    <location>
        <begin position="279"/>
        <end position="335"/>
    </location>
</feature>
<dbReference type="SUPFAM" id="SSF111369">
    <property type="entry name" value="HlyD-like secretion proteins"/>
    <property type="match status" value="1"/>
</dbReference>
<evidence type="ECO:0000256" key="3">
    <source>
        <dbReference type="ARBA" id="ARBA00022448"/>
    </source>
</evidence>
<sequence>MKPLIIIGSIIALLIVGKVFFWNSSDEGPQMGGASGSGGPMAVEVLPVQIDESDLIINSSGTLSPNEEVELRAELSGLLVGLNINEGSYVNKGQLIAKIKDDDLKAQLKRVKIEEELADQIEARQKKLLEIEAISKEEYEISVNNVRKLNADKELLQVQLAKTEVRAPFSGRIGLKYISEGAYVTPTTAIATLVQTNPLKIDFSIPEKYLSKVRVGQDVQFRIDGSEDVFDSKIVAISPKIDQTLRTLQIRGVTSNAVGKLLPGMFVNVDLVLGREESVSIPSETIIPVLEGKKVYVKKDGKVKEVMIETGLRDSKVVQVTEGLNPGDSLITSALMTLKEGMPVKANP</sequence>
<dbReference type="InterPro" id="IPR006143">
    <property type="entry name" value="RND_pump_MFP"/>
</dbReference>
<dbReference type="EMBL" id="LGTQ01000013">
    <property type="protein sequence ID" value="KPM46983.1"/>
    <property type="molecule type" value="Genomic_DNA"/>
</dbReference>
<dbReference type="Pfam" id="PF25917">
    <property type="entry name" value="BSH_RND"/>
    <property type="match status" value="1"/>
</dbReference>
<reference evidence="8 9" key="1">
    <citation type="submission" date="2015-07" db="EMBL/GenBank/DDBJ databases">
        <title>The draft genome sequence of Leadbetterella sp. JN14-9.</title>
        <authorList>
            <person name="Liu Y."/>
            <person name="Du J."/>
            <person name="Shao Z."/>
        </authorList>
    </citation>
    <scope>NUCLEOTIDE SEQUENCE [LARGE SCALE GENOMIC DNA]</scope>
    <source>
        <strain evidence="8 9">JN14-9</strain>
    </source>
</reference>
<evidence type="ECO:0000313" key="9">
    <source>
        <dbReference type="Proteomes" id="UP000050454"/>
    </source>
</evidence>
<keyword evidence="9" id="KW-1185">Reference proteome</keyword>
<accession>A0A0P7C117</accession>
<dbReference type="PANTHER" id="PTHR30469">
    <property type="entry name" value="MULTIDRUG RESISTANCE PROTEIN MDTA"/>
    <property type="match status" value="1"/>
</dbReference>
<comment type="similarity">
    <text evidence="2">Belongs to the membrane fusion protein (MFP) (TC 8.A.1) family.</text>
</comment>
<dbReference type="Gene3D" id="2.40.420.20">
    <property type="match status" value="1"/>
</dbReference>
<evidence type="ECO:0000256" key="1">
    <source>
        <dbReference type="ARBA" id="ARBA00004196"/>
    </source>
</evidence>
<dbReference type="NCBIfam" id="TIGR01730">
    <property type="entry name" value="RND_mfp"/>
    <property type="match status" value="1"/>
</dbReference>
<gene>
    <name evidence="8" type="ORF">AFM12_17295</name>
</gene>
<dbReference type="PATRIC" id="fig|1605367.3.peg.892"/>
<dbReference type="Gene3D" id="2.40.50.100">
    <property type="match status" value="1"/>
</dbReference>
<dbReference type="InterPro" id="IPR058625">
    <property type="entry name" value="MdtA-like_BSH"/>
</dbReference>